<dbReference type="EMBL" id="QGMH01000253">
    <property type="protein sequence ID" value="TVY22565.1"/>
    <property type="molecule type" value="Genomic_DNA"/>
</dbReference>
<dbReference type="Pfam" id="PF07992">
    <property type="entry name" value="Pyr_redox_2"/>
    <property type="match status" value="1"/>
</dbReference>
<gene>
    <name evidence="5" type="primary">gliT_2</name>
    <name evidence="5" type="ORF">LHYA1_G008854</name>
</gene>
<protein>
    <submittedName>
        <fullName evidence="5">Thioredoxin reductase</fullName>
    </submittedName>
</protein>
<dbReference type="PRINTS" id="PR00368">
    <property type="entry name" value="FADPNR"/>
</dbReference>
<dbReference type="PANTHER" id="PTHR48105">
    <property type="entry name" value="THIOREDOXIN REDUCTASE 1-RELATED-RELATED"/>
    <property type="match status" value="1"/>
</dbReference>
<evidence type="ECO:0000259" key="4">
    <source>
        <dbReference type="Pfam" id="PF07992"/>
    </source>
</evidence>
<evidence type="ECO:0000313" key="6">
    <source>
        <dbReference type="Proteomes" id="UP000431533"/>
    </source>
</evidence>
<evidence type="ECO:0000313" key="5">
    <source>
        <dbReference type="EMBL" id="TVY22565.1"/>
    </source>
</evidence>
<evidence type="ECO:0000256" key="3">
    <source>
        <dbReference type="ARBA" id="ARBA00023002"/>
    </source>
</evidence>
<accession>A0A8H8QUU2</accession>
<keyword evidence="2" id="KW-0285">Flavoprotein</keyword>
<keyword evidence="6" id="KW-1185">Reference proteome</keyword>
<name>A0A8H8QUU2_9HELO</name>
<dbReference type="GO" id="GO:0016491">
    <property type="term" value="F:oxidoreductase activity"/>
    <property type="evidence" value="ECO:0007669"/>
    <property type="project" value="UniProtKB-KW"/>
</dbReference>
<reference evidence="5 6" key="1">
    <citation type="submission" date="2018-05" db="EMBL/GenBank/DDBJ databases">
        <title>Genome sequencing and assembly of the regulated plant pathogen Lachnellula willkommii and related sister species for the development of diagnostic species identification markers.</title>
        <authorList>
            <person name="Giroux E."/>
            <person name="Bilodeau G."/>
        </authorList>
    </citation>
    <scope>NUCLEOTIDE SEQUENCE [LARGE SCALE GENOMIC DNA]</scope>
    <source>
        <strain evidence="5 6">CBS 185.66</strain>
    </source>
</reference>
<evidence type="ECO:0000256" key="2">
    <source>
        <dbReference type="ARBA" id="ARBA00022630"/>
    </source>
</evidence>
<proteinExistence type="inferred from homology"/>
<dbReference type="PRINTS" id="PR00469">
    <property type="entry name" value="PNDRDTASEII"/>
</dbReference>
<dbReference type="GeneID" id="41989052"/>
<comment type="similarity">
    <text evidence="1">Belongs to the class-II pyridine nucleotide-disulfide oxidoreductase family.</text>
</comment>
<feature type="domain" description="FAD/NAD(P)-binding" evidence="4">
    <location>
        <begin position="47"/>
        <end position="336"/>
    </location>
</feature>
<dbReference type="Proteomes" id="UP000431533">
    <property type="component" value="Unassembled WGS sequence"/>
</dbReference>
<organism evidence="5 6">
    <name type="scientific">Lachnellula hyalina</name>
    <dbReference type="NCBI Taxonomy" id="1316788"/>
    <lineage>
        <taxon>Eukaryota</taxon>
        <taxon>Fungi</taxon>
        <taxon>Dikarya</taxon>
        <taxon>Ascomycota</taxon>
        <taxon>Pezizomycotina</taxon>
        <taxon>Leotiomycetes</taxon>
        <taxon>Helotiales</taxon>
        <taxon>Lachnaceae</taxon>
        <taxon>Lachnellula</taxon>
    </lineage>
</organism>
<dbReference type="InterPro" id="IPR023753">
    <property type="entry name" value="FAD/NAD-binding_dom"/>
</dbReference>
<dbReference type="SUPFAM" id="SSF51905">
    <property type="entry name" value="FAD/NAD(P)-binding domain"/>
    <property type="match status" value="1"/>
</dbReference>
<keyword evidence="3" id="KW-0560">Oxidoreductase</keyword>
<comment type="caution">
    <text evidence="5">The sequence shown here is derived from an EMBL/GenBank/DDBJ whole genome shotgun (WGS) entry which is preliminary data.</text>
</comment>
<dbReference type="InterPro" id="IPR050097">
    <property type="entry name" value="Ferredoxin-NADP_redctase_2"/>
</dbReference>
<evidence type="ECO:0000256" key="1">
    <source>
        <dbReference type="ARBA" id="ARBA00009333"/>
    </source>
</evidence>
<dbReference type="RefSeq" id="XP_031001353.1">
    <property type="nucleotide sequence ID" value="XM_031153771.1"/>
</dbReference>
<dbReference type="OrthoDB" id="10260355at2759"/>
<dbReference type="GO" id="GO:0097237">
    <property type="term" value="P:cellular response to toxic substance"/>
    <property type="evidence" value="ECO:0007669"/>
    <property type="project" value="UniProtKB-ARBA"/>
</dbReference>
<dbReference type="Gene3D" id="3.50.50.60">
    <property type="entry name" value="FAD/NAD(P)-binding domain"/>
    <property type="match status" value="2"/>
</dbReference>
<dbReference type="InterPro" id="IPR036188">
    <property type="entry name" value="FAD/NAD-bd_sf"/>
</dbReference>
<dbReference type="AlphaFoldDB" id="A0A8H8QUU2"/>
<sequence length="378" mass="41086">MAPSSYNGFYTYALAGLVVLSTLYWNQYHAPEIVSHDFGAQLESPVDVIILGGSHAGLSAAATLYRHQLSTLIFDHQKPRNSWLTPMRVLSGWEGKNPDALREKSRKEIAATGFAKTLDKTIISVEKTNNTLFLVTDSEGGMWYGRKLLLAMGAEFVFPEIPGYAENFPKKIFHCMFTFGFEKRGSEHAGLLAKGSLSTVKHALMVAQDTLKFAKNLSIYTDSNPTLAADLLSALASNSLSDSVDINDHSIKRLSSGGASTISLSLGDETTHTRDFLVHQPLARPPPWIVQQLGLELDVMGNIKTNGFFYQTNVEGVFAAGDCASPFKIIPNALLMGANAAAGVARELPRSVTGNGLRGFEGRERRGIWMRIAGLGGF</sequence>